<protein>
    <submittedName>
        <fullName evidence="6">LrgB family protein</fullName>
    </submittedName>
</protein>
<evidence type="ECO:0000256" key="4">
    <source>
        <dbReference type="ARBA" id="ARBA00023136"/>
    </source>
</evidence>
<feature type="transmembrane region" description="Helical" evidence="5">
    <location>
        <begin position="12"/>
        <end position="29"/>
    </location>
</feature>
<keyword evidence="3 5" id="KW-1133">Transmembrane helix</keyword>
<evidence type="ECO:0000313" key="6">
    <source>
        <dbReference type="EMBL" id="MCB6185356.1"/>
    </source>
</evidence>
<keyword evidence="7" id="KW-1185">Reference proteome</keyword>
<dbReference type="Pfam" id="PF04172">
    <property type="entry name" value="LrgB"/>
    <property type="match status" value="1"/>
</dbReference>
<keyword evidence="2 5" id="KW-0812">Transmembrane</keyword>
<dbReference type="InterPro" id="IPR007300">
    <property type="entry name" value="CidB/LrgB"/>
</dbReference>
<evidence type="ECO:0000256" key="2">
    <source>
        <dbReference type="ARBA" id="ARBA00022692"/>
    </source>
</evidence>
<feature type="transmembrane region" description="Helical" evidence="5">
    <location>
        <begin position="41"/>
        <end position="60"/>
    </location>
</feature>
<name>A0ABS8DAW8_9NEIS</name>
<keyword evidence="4 5" id="KW-0472">Membrane</keyword>
<feature type="transmembrane region" description="Helical" evidence="5">
    <location>
        <begin position="72"/>
        <end position="90"/>
    </location>
</feature>
<comment type="caution">
    <text evidence="6">The sequence shown here is derived from an EMBL/GenBank/DDBJ whole genome shotgun (WGS) entry which is preliminary data.</text>
</comment>
<dbReference type="PANTHER" id="PTHR30249:SF0">
    <property type="entry name" value="PLASTIDAL GLYCOLATE_GLYCERATE TRANSLOCATOR 1, CHLOROPLASTIC"/>
    <property type="match status" value="1"/>
</dbReference>
<dbReference type="RefSeq" id="WP_227182188.1">
    <property type="nucleotide sequence ID" value="NZ_JAJBZT010000016.1"/>
</dbReference>
<dbReference type="EMBL" id="JAJBZT010000016">
    <property type="protein sequence ID" value="MCB6185356.1"/>
    <property type="molecule type" value="Genomic_DNA"/>
</dbReference>
<gene>
    <name evidence="6" type="ORF">LIN78_17555</name>
</gene>
<dbReference type="PANTHER" id="PTHR30249">
    <property type="entry name" value="PUTATIVE SEROTONIN TRANSPORTER"/>
    <property type="match status" value="1"/>
</dbReference>
<evidence type="ECO:0000256" key="3">
    <source>
        <dbReference type="ARBA" id="ARBA00022989"/>
    </source>
</evidence>
<reference evidence="6" key="1">
    <citation type="submission" date="2021-10" db="EMBL/GenBank/DDBJ databases">
        <title>The complete genome sequence of Leeia sp. TBRC 13508.</title>
        <authorList>
            <person name="Charoenyingcharoen P."/>
            <person name="Yukphan P."/>
        </authorList>
    </citation>
    <scope>NUCLEOTIDE SEQUENCE</scope>
    <source>
        <strain evidence="6">TBRC 13508</strain>
    </source>
</reference>
<accession>A0ABS8DAW8</accession>
<feature type="transmembrane region" description="Helical" evidence="5">
    <location>
        <begin position="155"/>
        <end position="173"/>
    </location>
</feature>
<evidence type="ECO:0000313" key="7">
    <source>
        <dbReference type="Proteomes" id="UP001165395"/>
    </source>
</evidence>
<evidence type="ECO:0000256" key="1">
    <source>
        <dbReference type="ARBA" id="ARBA00004141"/>
    </source>
</evidence>
<evidence type="ECO:0000256" key="5">
    <source>
        <dbReference type="SAM" id="Phobius"/>
    </source>
</evidence>
<dbReference type="SUPFAM" id="SSF54506">
    <property type="entry name" value="Diaminopimelate epimerase-like"/>
    <property type="match status" value="1"/>
</dbReference>
<organism evidence="6 7">
    <name type="scientific">Leeia speluncae</name>
    <dbReference type="NCBI Taxonomy" id="2884804"/>
    <lineage>
        <taxon>Bacteria</taxon>
        <taxon>Pseudomonadati</taxon>
        <taxon>Pseudomonadota</taxon>
        <taxon>Betaproteobacteria</taxon>
        <taxon>Neisseriales</taxon>
        <taxon>Leeiaceae</taxon>
        <taxon>Leeia</taxon>
    </lineage>
</organism>
<sequence length="240" mass="25776">MTSGIYQWIPNLSPYLISTTITLIVYVFAMQFHLKMNRVMWSYPIIISVAVLVTILSVTQTKYEDYFEGTKYLSFLLGPATVALAMPLYAQITHLKKYWLPVIGSIFAGSVVAILSVVYLGQWLGLSRETLMSMVPKSSTTPIAMALAEQLGGSGSLAAAMVLLTGTFGALAARPFFKSLGLDEDQGTGLAMGTASHGFATAKALQENLERGAYAGLAMGVNGALTAWLTGPILHWIGLI</sequence>
<feature type="transmembrane region" description="Helical" evidence="5">
    <location>
        <begin position="102"/>
        <end position="124"/>
    </location>
</feature>
<dbReference type="Proteomes" id="UP001165395">
    <property type="component" value="Unassembled WGS sequence"/>
</dbReference>
<comment type="subcellular location">
    <subcellularLocation>
        <location evidence="1">Membrane</location>
        <topology evidence="1">Multi-pass membrane protein</topology>
    </subcellularLocation>
</comment>
<proteinExistence type="predicted"/>